<dbReference type="KEGG" id="hbe:BEI_0500"/>
<evidence type="ECO:0000256" key="1">
    <source>
        <dbReference type="SAM" id="MobiDB-lite"/>
    </source>
</evidence>
<reference evidence="2 3" key="1">
    <citation type="journal article" date="2017" name="Sci. Rep.">
        <title>Revealing the Saline Adaptation Strategies of the Halophilic Bacterium Halomonas beimenensis through High-throughput Omics and Transposon Mutagenesis Approaches.</title>
        <authorList>
            <person name="Chen Y.H."/>
            <person name="Lin S.S."/>
            <person name="Shyu Y.T."/>
        </authorList>
    </citation>
    <scope>NUCLEOTIDE SEQUENCE [LARGE SCALE GENOMIC DNA]</scope>
    <source>
        <strain evidence="2 3">NTU-111</strain>
    </source>
</reference>
<name>A0A291P3M5_9GAMM</name>
<protein>
    <submittedName>
        <fullName evidence="2">Uncharacterized protein</fullName>
    </submittedName>
</protein>
<accession>A0A291P3M5</accession>
<feature type="region of interest" description="Disordered" evidence="1">
    <location>
        <begin position="1"/>
        <end position="45"/>
    </location>
</feature>
<dbReference type="EMBL" id="CP021435">
    <property type="protein sequence ID" value="ATJ81487.1"/>
    <property type="molecule type" value="Genomic_DNA"/>
</dbReference>
<organism evidence="2 3">
    <name type="scientific">Halomonas beimenensis</name>
    <dbReference type="NCBI Taxonomy" id="475662"/>
    <lineage>
        <taxon>Bacteria</taxon>
        <taxon>Pseudomonadati</taxon>
        <taxon>Pseudomonadota</taxon>
        <taxon>Gammaproteobacteria</taxon>
        <taxon>Oceanospirillales</taxon>
        <taxon>Halomonadaceae</taxon>
        <taxon>Halomonas</taxon>
    </lineage>
</organism>
<dbReference type="Proteomes" id="UP000219993">
    <property type="component" value="Chromosome"/>
</dbReference>
<dbReference type="AlphaFoldDB" id="A0A291P3M5"/>
<evidence type="ECO:0000313" key="2">
    <source>
        <dbReference type="EMBL" id="ATJ81487.1"/>
    </source>
</evidence>
<feature type="compositionally biased region" description="Basic residues" evidence="1">
    <location>
        <begin position="20"/>
        <end position="32"/>
    </location>
</feature>
<feature type="compositionally biased region" description="Basic and acidic residues" evidence="1">
    <location>
        <begin position="1"/>
        <end position="19"/>
    </location>
</feature>
<sequence length="65" mass="7285">MTAGWRSDDKPAPRQDGGHPRRGRCRARRPAKRDRGGRAPRTFGVPAESGIMVVLTGTRRETRCR</sequence>
<keyword evidence="3" id="KW-1185">Reference proteome</keyword>
<evidence type="ECO:0000313" key="3">
    <source>
        <dbReference type="Proteomes" id="UP000219993"/>
    </source>
</evidence>
<gene>
    <name evidence="2" type="ORF">BEI_0500</name>
</gene>
<proteinExistence type="predicted"/>